<name>F0WYP3_9STRA</name>
<proteinExistence type="predicted"/>
<reference evidence="2" key="1">
    <citation type="journal article" date="2011" name="PLoS Biol.">
        <title>Gene gain and loss during evolution of obligate parasitism in the white rust pathogen of Arabidopsis thaliana.</title>
        <authorList>
            <person name="Kemen E."/>
            <person name="Gardiner A."/>
            <person name="Schultz-Larsen T."/>
            <person name="Kemen A.C."/>
            <person name="Balmuth A.L."/>
            <person name="Robert-Seilaniantz A."/>
            <person name="Bailey K."/>
            <person name="Holub E."/>
            <person name="Studholme D.J."/>
            <person name="Maclean D."/>
            <person name="Jones J.D."/>
        </authorList>
    </citation>
    <scope>NUCLEOTIDE SEQUENCE</scope>
</reference>
<evidence type="ECO:0000313" key="2">
    <source>
        <dbReference type="EMBL" id="CCA26602.1"/>
    </source>
</evidence>
<dbReference type="HOGENOM" id="CLU_081448_0_0_1"/>
<dbReference type="PANTHER" id="PTHR13490:SF0">
    <property type="entry name" value="SMALL RIBOSOMAL SUBUNIT PROTEIN MS35"/>
    <property type="match status" value="1"/>
</dbReference>
<gene>
    <name evidence="2" type="primary">AlNc14C394G11306</name>
    <name evidence="2" type="ORF">ALNC14_127460</name>
</gene>
<evidence type="ECO:0000259" key="1">
    <source>
        <dbReference type="Pfam" id="PF10213"/>
    </source>
</evidence>
<protein>
    <submittedName>
        <fullName evidence="2">Uncharacterized protein AlNc14C394G11306</fullName>
    </submittedName>
</protein>
<accession>F0WYP3</accession>
<organism evidence="2">
    <name type="scientific">Albugo laibachii Nc14</name>
    <dbReference type="NCBI Taxonomy" id="890382"/>
    <lineage>
        <taxon>Eukaryota</taxon>
        <taxon>Sar</taxon>
        <taxon>Stramenopiles</taxon>
        <taxon>Oomycota</taxon>
        <taxon>Peronosporomycetes</taxon>
        <taxon>Albuginales</taxon>
        <taxon>Albuginaceae</taxon>
        <taxon>Albugo</taxon>
    </lineage>
</organism>
<dbReference type="PANTHER" id="PTHR13490">
    <property type="entry name" value="MITOCHONDRIAL 28S RIBOSOMAL PROTEIN S28"/>
    <property type="match status" value="1"/>
</dbReference>
<dbReference type="InterPro" id="IPR019349">
    <property type="entry name" value="Ribosomal_mS35_mit"/>
</dbReference>
<reference evidence="2" key="2">
    <citation type="submission" date="2011-02" db="EMBL/GenBank/DDBJ databases">
        <authorList>
            <person name="MacLean D."/>
        </authorList>
    </citation>
    <scope>NUCLEOTIDE SEQUENCE</scope>
</reference>
<dbReference type="GO" id="GO:0003735">
    <property type="term" value="F:structural constituent of ribosome"/>
    <property type="evidence" value="ECO:0007669"/>
    <property type="project" value="InterPro"/>
</dbReference>
<dbReference type="EMBL" id="FR824437">
    <property type="protein sequence ID" value="CCA26602.1"/>
    <property type="molecule type" value="Genomic_DNA"/>
</dbReference>
<feature type="domain" description="Small ribosomal subunit protein mS35 mitochondrial conserved" evidence="1">
    <location>
        <begin position="142"/>
        <end position="217"/>
    </location>
</feature>
<dbReference type="InterPro" id="IPR039848">
    <property type="entry name" value="Ribosomal_mS35_mt"/>
</dbReference>
<dbReference type="AlphaFoldDB" id="F0WYP3"/>
<dbReference type="GO" id="GO:0032543">
    <property type="term" value="P:mitochondrial translation"/>
    <property type="evidence" value="ECO:0007669"/>
    <property type="project" value="InterPro"/>
</dbReference>
<dbReference type="Pfam" id="PF10213">
    <property type="entry name" value="MRP-S28"/>
    <property type="match status" value="1"/>
</dbReference>
<sequence length="222" mass="26164">MKRVLALSATSRNRTSLRTLIPQSRSSRVFINTLKDKDALEEPLDERSKLRMKFSFMSEKRAKDESAVEKFEYPAYWEEDYPAGFSNEMKHEVDKLMIFRDFTMMFDESWQRQIHPLFDGSKIQLSVNCPLEDYDEILFVDDKNTYHTKVVMEVPLKAFKLTDKGIEILTELVGPRYNSNKKSIKLTEDRHTTRVLNHQRLCEILRDLTQTAHEMSTKTELT</sequence>
<dbReference type="GO" id="GO:0005763">
    <property type="term" value="C:mitochondrial small ribosomal subunit"/>
    <property type="evidence" value="ECO:0007669"/>
    <property type="project" value="TreeGrafter"/>
</dbReference>